<reference evidence="1 2" key="1">
    <citation type="submission" date="2018-11" db="EMBL/GenBank/DDBJ databases">
        <title>Chryseotalea sanarue gen. nov., sp., nov., a member of the family Cytophagaceae, isolated from a brackish lake in Hamamatsu Japan.</title>
        <authorList>
            <person name="Maejima Y."/>
            <person name="Iino T."/>
            <person name="Muraguchi Y."/>
            <person name="Fukuda K."/>
            <person name="Ohkuma M."/>
            <person name="Moriuchi R."/>
            <person name="Dohra H."/>
            <person name="Kimbara K."/>
            <person name="Shintani M."/>
        </authorList>
    </citation>
    <scope>NUCLEOTIDE SEQUENCE [LARGE SCALE GENOMIC DNA]</scope>
    <source>
        <strain evidence="1 2">Ys</strain>
    </source>
</reference>
<name>A0A401UAH5_9BACT</name>
<dbReference type="InterPro" id="IPR012467">
    <property type="entry name" value="DUF1684"/>
</dbReference>
<gene>
    <name evidence="1" type="ORF">SanaruYs_21100</name>
</gene>
<dbReference type="PANTHER" id="PTHR41913">
    <property type="entry name" value="DUF1684 DOMAIN-CONTAINING PROTEIN"/>
    <property type="match status" value="1"/>
</dbReference>
<keyword evidence="2" id="KW-1185">Reference proteome</keyword>
<proteinExistence type="predicted"/>
<protein>
    <submittedName>
        <fullName evidence="1">DUF1684 domain-containing protein</fullName>
    </submittedName>
</protein>
<dbReference type="Proteomes" id="UP000288227">
    <property type="component" value="Unassembled WGS sequence"/>
</dbReference>
<dbReference type="Pfam" id="PF07920">
    <property type="entry name" value="DUF1684"/>
    <property type="match status" value="1"/>
</dbReference>
<dbReference type="AlphaFoldDB" id="A0A401UAH5"/>
<dbReference type="PANTHER" id="PTHR41913:SF1">
    <property type="entry name" value="DUF1684 DOMAIN-CONTAINING PROTEIN"/>
    <property type="match status" value="1"/>
</dbReference>
<dbReference type="OrthoDB" id="5493262at2"/>
<organism evidence="1 2">
    <name type="scientific">Chryseotalea sanaruensis</name>
    <dbReference type="NCBI Taxonomy" id="2482724"/>
    <lineage>
        <taxon>Bacteria</taxon>
        <taxon>Pseudomonadati</taxon>
        <taxon>Bacteroidota</taxon>
        <taxon>Cytophagia</taxon>
        <taxon>Cytophagales</taxon>
        <taxon>Chryseotaleaceae</taxon>
        <taxon>Chryseotalea</taxon>
    </lineage>
</organism>
<evidence type="ECO:0000313" key="1">
    <source>
        <dbReference type="EMBL" id="GCC51881.1"/>
    </source>
</evidence>
<dbReference type="RefSeq" id="WP_127122520.1">
    <property type="nucleotide sequence ID" value="NZ_BHXQ01000003.1"/>
</dbReference>
<dbReference type="EMBL" id="BHXQ01000003">
    <property type="protein sequence ID" value="GCC51881.1"/>
    <property type="molecule type" value="Genomic_DNA"/>
</dbReference>
<evidence type="ECO:0000313" key="2">
    <source>
        <dbReference type="Proteomes" id="UP000288227"/>
    </source>
</evidence>
<sequence>MKQKNILLILLVVVGLIIVFYAMQPAGTSEEYKKQITSARKDRDDYMRNNSESPFADSVATFKGLSYFEPDERFRISANLIPVKDKKTVLLPTSDGLETRYLEYAHAEFSFDGEACRLLILEIMDMGPTRGTLFLAFADATSANETYGAGRYLDINKVPGSTSITLDFNKAYNPYCAYNDSFSCPFPPKENILNVAIRAGEKTYQ</sequence>
<accession>A0A401UAH5</accession>
<comment type="caution">
    <text evidence="1">The sequence shown here is derived from an EMBL/GenBank/DDBJ whole genome shotgun (WGS) entry which is preliminary data.</text>
</comment>